<comment type="similarity">
    <text evidence="2">Belongs to the BexD/CtrA/VexA family.</text>
</comment>
<evidence type="ECO:0000256" key="9">
    <source>
        <dbReference type="ARBA" id="ARBA00023065"/>
    </source>
</evidence>
<dbReference type="InterPro" id="IPR003715">
    <property type="entry name" value="Poly_export_N"/>
</dbReference>
<keyword evidence="7" id="KW-0732">Signal</keyword>
<evidence type="ECO:0000256" key="12">
    <source>
        <dbReference type="ARBA" id="ARBA00023139"/>
    </source>
</evidence>
<gene>
    <name evidence="18" type="ORF">ABE541_16910</name>
</gene>
<dbReference type="Gene3D" id="3.10.560.10">
    <property type="entry name" value="Outer membrane lipoprotein wza domain like"/>
    <property type="match status" value="1"/>
</dbReference>
<evidence type="ECO:0000256" key="8">
    <source>
        <dbReference type="ARBA" id="ARBA00023047"/>
    </source>
</evidence>
<dbReference type="Gene3D" id="3.30.1950.10">
    <property type="entry name" value="wza like domain"/>
    <property type="match status" value="1"/>
</dbReference>
<keyword evidence="6 15" id="KW-0812">Transmembrane</keyword>
<keyword evidence="13" id="KW-0998">Cell outer membrane</keyword>
<accession>A0ABV0BVX0</accession>
<dbReference type="PROSITE" id="PS51257">
    <property type="entry name" value="PROKAR_LIPOPROTEIN"/>
    <property type="match status" value="1"/>
</dbReference>
<evidence type="ECO:0000256" key="6">
    <source>
        <dbReference type="ARBA" id="ARBA00022692"/>
    </source>
</evidence>
<dbReference type="Pfam" id="PF02563">
    <property type="entry name" value="Poly_export"/>
    <property type="match status" value="1"/>
</dbReference>
<evidence type="ECO:0000256" key="4">
    <source>
        <dbReference type="ARBA" id="ARBA00022452"/>
    </source>
</evidence>
<feature type="transmembrane region" description="Helical" evidence="15">
    <location>
        <begin position="242"/>
        <end position="262"/>
    </location>
</feature>
<organism evidence="18 19">
    <name type="scientific">Sphingobacterium kitahiroshimense</name>
    <dbReference type="NCBI Taxonomy" id="470446"/>
    <lineage>
        <taxon>Bacteria</taxon>
        <taxon>Pseudomonadati</taxon>
        <taxon>Bacteroidota</taxon>
        <taxon>Sphingobacteriia</taxon>
        <taxon>Sphingobacteriales</taxon>
        <taxon>Sphingobacteriaceae</taxon>
        <taxon>Sphingobacterium</taxon>
    </lineage>
</organism>
<dbReference type="RefSeq" id="WP_346581808.1">
    <property type="nucleotide sequence ID" value="NZ_JBDJLH010000011.1"/>
</dbReference>
<keyword evidence="14" id="KW-0449">Lipoprotein</keyword>
<dbReference type="PANTHER" id="PTHR33619:SF3">
    <property type="entry name" value="POLYSACCHARIDE EXPORT PROTEIN GFCE-RELATED"/>
    <property type="match status" value="1"/>
</dbReference>
<feature type="domain" description="SLBB" evidence="17">
    <location>
        <begin position="148"/>
        <end position="227"/>
    </location>
</feature>
<dbReference type="Pfam" id="PF22461">
    <property type="entry name" value="SLBB_2"/>
    <property type="match status" value="1"/>
</dbReference>
<keyword evidence="9" id="KW-0406">Ion transport</keyword>
<dbReference type="Proteomes" id="UP001409291">
    <property type="component" value="Unassembled WGS sequence"/>
</dbReference>
<keyword evidence="8" id="KW-0625">Polysaccharide transport</keyword>
<keyword evidence="11 15" id="KW-0472">Membrane</keyword>
<sequence length="263" mass="28947">MKILNIGIILLSIIMFSSCLSSKKVVYVKDMTVNTDYNTGEVPALKLQKNDRVSIKISAKNPELAAPFNAMGGSYAGSIKEGISTSSSSTENTTYLVDREGNITFPILGILSLEGRTLEEVRDMLISRLSEGGYIQDAIVKVDLLNLRINVMGEVNHVGIIEVPDARINLLEAISKAGGLTRNAASDRVTVIREENGLRKKMVNNVQSQELFNSPSFYLQQNDIVYVEPLAAQTTPKEDRTWRFVGIVTGFVTVLFTALNLMK</sequence>
<reference evidence="18 19" key="1">
    <citation type="submission" date="2024-04" db="EMBL/GenBank/DDBJ databases">
        <title>WGS of bacteria from Torrens River.</title>
        <authorList>
            <person name="Wyrsch E.R."/>
            <person name="Drigo B."/>
        </authorList>
    </citation>
    <scope>NUCLEOTIDE SEQUENCE [LARGE SCALE GENOMIC DNA]</scope>
    <source>
        <strain evidence="18 19">TWI391</strain>
    </source>
</reference>
<protein>
    <submittedName>
        <fullName evidence="18">Polysaccharide biosynthesis/export family protein</fullName>
    </submittedName>
</protein>
<evidence type="ECO:0000256" key="7">
    <source>
        <dbReference type="ARBA" id="ARBA00022729"/>
    </source>
</evidence>
<keyword evidence="12" id="KW-0564">Palmitate</keyword>
<proteinExistence type="inferred from homology"/>
<evidence type="ECO:0000313" key="19">
    <source>
        <dbReference type="Proteomes" id="UP001409291"/>
    </source>
</evidence>
<keyword evidence="4" id="KW-1134">Transmembrane beta strand</keyword>
<evidence type="ECO:0000259" key="17">
    <source>
        <dbReference type="Pfam" id="PF22461"/>
    </source>
</evidence>
<dbReference type="EMBL" id="JBDJNQ010000008">
    <property type="protein sequence ID" value="MEN5378945.1"/>
    <property type="molecule type" value="Genomic_DNA"/>
</dbReference>
<keyword evidence="5" id="KW-0762">Sugar transport</keyword>
<evidence type="ECO:0000256" key="13">
    <source>
        <dbReference type="ARBA" id="ARBA00023237"/>
    </source>
</evidence>
<keyword evidence="3" id="KW-0813">Transport</keyword>
<dbReference type="PANTHER" id="PTHR33619">
    <property type="entry name" value="POLYSACCHARIDE EXPORT PROTEIN GFCE-RELATED"/>
    <property type="match status" value="1"/>
</dbReference>
<evidence type="ECO:0000256" key="5">
    <source>
        <dbReference type="ARBA" id="ARBA00022597"/>
    </source>
</evidence>
<evidence type="ECO:0000313" key="18">
    <source>
        <dbReference type="EMBL" id="MEN5378945.1"/>
    </source>
</evidence>
<name>A0ABV0BVX0_9SPHI</name>
<evidence type="ECO:0000259" key="16">
    <source>
        <dbReference type="Pfam" id="PF02563"/>
    </source>
</evidence>
<keyword evidence="10" id="KW-0626">Porin</keyword>
<dbReference type="InterPro" id="IPR049712">
    <property type="entry name" value="Poly_export"/>
</dbReference>
<evidence type="ECO:0000256" key="1">
    <source>
        <dbReference type="ARBA" id="ARBA00004571"/>
    </source>
</evidence>
<comment type="caution">
    <text evidence="18">The sequence shown here is derived from an EMBL/GenBank/DDBJ whole genome shotgun (WGS) entry which is preliminary data.</text>
</comment>
<keyword evidence="19" id="KW-1185">Reference proteome</keyword>
<keyword evidence="15" id="KW-1133">Transmembrane helix</keyword>
<dbReference type="InterPro" id="IPR054765">
    <property type="entry name" value="SLBB_dom"/>
</dbReference>
<evidence type="ECO:0000256" key="3">
    <source>
        <dbReference type="ARBA" id="ARBA00022448"/>
    </source>
</evidence>
<feature type="domain" description="Polysaccharide export protein N-terminal" evidence="16">
    <location>
        <begin position="43"/>
        <end position="144"/>
    </location>
</feature>
<comment type="subcellular location">
    <subcellularLocation>
        <location evidence="1">Cell outer membrane</location>
        <topology evidence="1">Multi-pass membrane protein</topology>
    </subcellularLocation>
</comment>
<evidence type="ECO:0000256" key="10">
    <source>
        <dbReference type="ARBA" id="ARBA00023114"/>
    </source>
</evidence>
<evidence type="ECO:0000256" key="15">
    <source>
        <dbReference type="SAM" id="Phobius"/>
    </source>
</evidence>
<evidence type="ECO:0000256" key="14">
    <source>
        <dbReference type="ARBA" id="ARBA00023288"/>
    </source>
</evidence>
<evidence type="ECO:0000256" key="2">
    <source>
        <dbReference type="ARBA" id="ARBA00009450"/>
    </source>
</evidence>
<evidence type="ECO:0000256" key="11">
    <source>
        <dbReference type="ARBA" id="ARBA00023136"/>
    </source>
</evidence>